<keyword evidence="4 8" id="KW-0813">Transport</keyword>
<sequence>MEIAVIYATMSGNTEAIADCIVEGLHRKNYSADIMEIPDIYTMEQVKNYDLVYLGLYTWGEGDFPEECLDMVDGLQGERWDGKHFALFGSGDRSYEHFCGALDRLKEILINRGAIVVAEPLRIEMAPDKEEEEEIFEYVKETLKGAKISNKV</sequence>
<evidence type="ECO:0000256" key="8">
    <source>
        <dbReference type="RuleBase" id="RU367037"/>
    </source>
</evidence>
<evidence type="ECO:0000259" key="9">
    <source>
        <dbReference type="PROSITE" id="PS50902"/>
    </source>
</evidence>
<dbReference type="Pfam" id="PF00258">
    <property type="entry name" value="Flavodoxin_1"/>
    <property type="match status" value="1"/>
</dbReference>
<name>A0A2N0YYF8_9BACI</name>
<dbReference type="GO" id="GO:0010181">
    <property type="term" value="F:FMN binding"/>
    <property type="evidence" value="ECO:0007669"/>
    <property type="project" value="UniProtKB-UniRule"/>
</dbReference>
<reference evidence="10 11" key="1">
    <citation type="journal article" date="2003" name="Int. J. Syst. Evol. Microbiol.">
        <title>Bacillus nealsonii sp. nov., isolated from a spacecraft-assembly facility, whose spores are gamma-radiation resistant.</title>
        <authorList>
            <person name="Venkateswaran K."/>
            <person name="Kempf M."/>
            <person name="Chen F."/>
            <person name="Satomi M."/>
            <person name="Nicholson W."/>
            <person name="Kern R."/>
        </authorList>
    </citation>
    <scope>NUCLEOTIDE SEQUENCE [LARGE SCALE GENOMIC DNA]</scope>
    <source>
        <strain evidence="10 11">FO-92</strain>
    </source>
</reference>
<dbReference type="Proteomes" id="UP000233375">
    <property type="component" value="Unassembled WGS sequence"/>
</dbReference>
<dbReference type="PANTHER" id="PTHR42809">
    <property type="entry name" value="FLAVODOXIN 2"/>
    <property type="match status" value="1"/>
</dbReference>
<evidence type="ECO:0000256" key="6">
    <source>
        <dbReference type="ARBA" id="ARBA00022643"/>
    </source>
</evidence>
<evidence type="ECO:0000256" key="3">
    <source>
        <dbReference type="ARBA" id="ARBA00005267"/>
    </source>
</evidence>
<keyword evidence="7 8" id="KW-0249">Electron transport</keyword>
<proteinExistence type="inferred from homology"/>
<dbReference type="InterPro" id="IPR050619">
    <property type="entry name" value="Flavodoxin"/>
</dbReference>
<keyword evidence="6 8" id="KW-0288">FMN</keyword>
<dbReference type="GO" id="GO:0009055">
    <property type="term" value="F:electron transfer activity"/>
    <property type="evidence" value="ECO:0007669"/>
    <property type="project" value="UniProtKB-UniRule"/>
</dbReference>
<dbReference type="GO" id="GO:0016651">
    <property type="term" value="F:oxidoreductase activity, acting on NAD(P)H"/>
    <property type="evidence" value="ECO:0007669"/>
    <property type="project" value="UniProtKB-ARBA"/>
</dbReference>
<comment type="caution">
    <text evidence="10">The sequence shown here is derived from an EMBL/GenBank/DDBJ whole genome shotgun (WGS) entry which is preliminary data.</text>
</comment>
<dbReference type="InterPro" id="IPR010087">
    <property type="entry name" value="Flav_short"/>
</dbReference>
<evidence type="ECO:0000313" key="10">
    <source>
        <dbReference type="EMBL" id="PKG22297.1"/>
    </source>
</evidence>
<dbReference type="PROSITE" id="PS00201">
    <property type="entry name" value="FLAVODOXIN"/>
    <property type="match status" value="1"/>
</dbReference>
<keyword evidence="11" id="KW-1185">Reference proteome</keyword>
<feature type="domain" description="Flavodoxin-like" evidence="9">
    <location>
        <begin position="3"/>
        <end position="143"/>
    </location>
</feature>
<dbReference type="InterPro" id="IPR001094">
    <property type="entry name" value="Flavdoxin-like"/>
</dbReference>
<dbReference type="InterPro" id="IPR001226">
    <property type="entry name" value="Flavodoxin_CS"/>
</dbReference>
<dbReference type="SUPFAM" id="SSF52218">
    <property type="entry name" value="Flavoproteins"/>
    <property type="match status" value="1"/>
</dbReference>
<dbReference type="NCBIfam" id="TIGR01753">
    <property type="entry name" value="flav_short"/>
    <property type="match status" value="1"/>
</dbReference>
<evidence type="ECO:0000256" key="2">
    <source>
        <dbReference type="ARBA" id="ARBA00003297"/>
    </source>
</evidence>
<keyword evidence="5 8" id="KW-0285">Flavoprotein</keyword>
<evidence type="ECO:0000256" key="5">
    <source>
        <dbReference type="ARBA" id="ARBA00022630"/>
    </source>
</evidence>
<protein>
    <recommendedName>
        <fullName evidence="8">Flavodoxin</fullName>
    </recommendedName>
</protein>
<evidence type="ECO:0000256" key="4">
    <source>
        <dbReference type="ARBA" id="ARBA00022448"/>
    </source>
</evidence>
<evidence type="ECO:0000256" key="1">
    <source>
        <dbReference type="ARBA" id="ARBA00001917"/>
    </source>
</evidence>
<accession>A0A2N0YYF8</accession>
<dbReference type="InterPro" id="IPR008254">
    <property type="entry name" value="Flavodoxin/NO_synth"/>
</dbReference>
<evidence type="ECO:0000313" key="11">
    <source>
        <dbReference type="Proteomes" id="UP000233375"/>
    </source>
</evidence>
<dbReference type="OrthoDB" id="9790745at2"/>
<dbReference type="RefSeq" id="WP_101178537.1">
    <property type="nucleotide sequence ID" value="NZ_PISE01000044.1"/>
</dbReference>
<organism evidence="10 11">
    <name type="scientific">Niallia nealsonii</name>
    <dbReference type="NCBI Taxonomy" id="115979"/>
    <lineage>
        <taxon>Bacteria</taxon>
        <taxon>Bacillati</taxon>
        <taxon>Bacillota</taxon>
        <taxon>Bacilli</taxon>
        <taxon>Bacillales</taxon>
        <taxon>Bacillaceae</taxon>
        <taxon>Niallia</taxon>
    </lineage>
</organism>
<dbReference type="InterPro" id="IPR029039">
    <property type="entry name" value="Flavoprotein-like_sf"/>
</dbReference>
<evidence type="ECO:0000256" key="7">
    <source>
        <dbReference type="ARBA" id="ARBA00022982"/>
    </source>
</evidence>
<dbReference type="Gene3D" id="3.40.50.360">
    <property type="match status" value="1"/>
</dbReference>
<comment type="cofactor">
    <cofactor evidence="1 8">
        <name>FMN</name>
        <dbReference type="ChEBI" id="CHEBI:58210"/>
    </cofactor>
</comment>
<dbReference type="EMBL" id="PISE01000044">
    <property type="protein sequence ID" value="PKG22297.1"/>
    <property type="molecule type" value="Genomic_DNA"/>
</dbReference>
<dbReference type="PROSITE" id="PS50902">
    <property type="entry name" value="FLAVODOXIN_LIKE"/>
    <property type="match status" value="1"/>
</dbReference>
<comment type="function">
    <text evidence="2 8">Low-potential electron donor to a number of redox enzymes.</text>
</comment>
<dbReference type="NCBIfam" id="NF005216">
    <property type="entry name" value="PRK06703.1"/>
    <property type="match status" value="1"/>
</dbReference>
<dbReference type="PANTHER" id="PTHR42809:SF1">
    <property type="entry name" value="FLAVODOXIN 1"/>
    <property type="match status" value="1"/>
</dbReference>
<dbReference type="AlphaFoldDB" id="A0A2N0YYF8"/>
<dbReference type="PRINTS" id="PR00369">
    <property type="entry name" value="FLAVODOXIN"/>
</dbReference>
<comment type="similarity">
    <text evidence="3 8">Belongs to the flavodoxin family.</text>
</comment>
<gene>
    <name evidence="10" type="ORF">CWS01_17855</name>
</gene>